<dbReference type="EMBL" id="CAJVPI010002223">
    <property type="protein sequence ID" value="CAG8638593.1"/>
    <property type="molecule type" value="Genomic_DNA"/>
</dbReference>
<dbReference type="AlphaFoldDB" id="A0A9N9DKR2"/>
<dbReference type="GO" id="GO:0005737">
    <property type="term" value="C:cytoplasm"/>
    <property type="evidence" value="ECO:0007669"/>
    <property type="project" value="TreeGrafter"/>
</dbReference>
<dbReference type="OrthoDB" id="2449239at2759"/>
<sequence>MTNYDDGNVIAKVVVKDIKIMFENAPAHKHRFFGLPKERTVGLELTLTHSVSSTNGVSSTHGVSKSTTNTKIDDRGHVTYAEHIIFDVRCTGPLKISFKCTDPEGIGPAAIIGEGAIDLSDYDETQHKFVSELRNGIGQLSFNAFLLSPDPPNGLDKAIFNREIFGRHIGYFLIDNVTCTLADKFRAHLEWIINKPAVHSTLNYYKTSMGKSEYAIPLELLAKPEIKLEILALHEKRSAKMVVVLTSQAIWQKLIIGQKFEVKEPLMENRNRRGMLSFTISCHGLLKFRDLVSSSPIPVMPPKESPTSQSTWPASNDMSLNGGLLDRTSPSSHSIDPTYGYPPQSSRILPGGLYQRRQESVFEPPPSNIIVRERYLLKWRLDELSSRHPLYVGEHLRTKDTFIIKIFPVQKAWVDETDLLVKLKGKHVVRLIDADTEQKNDFYFTVTVNYGENLEKELLRLKSLRDDAQSQRELFKNICQAVRFIHSKEIVHLNLEPSNILLKEDGSLKIRICGFSHARKVDSRIYRELSNGYCITPGFRSPELVSTSGDIRATYAQDVFSLGCILYYIVSKVKLYESEDAFPRMRIEEHVSYNCHDQHVEDLLLKMLERDPNNRPTIEEVLRDAYFVGRPPSPDE</sequence>
<accession>A0A9N9DKR2</accession>
<dbReference type="PANTHER" id="PTHR44167:SF24">
    <property type="entry name" value="SERINE_THREONINE-PROTEIN KINASE CHK2"/>
    <property type="match status" value="1"/>
</dbReference>
<comment type="caution">
    <text evidence="2">The sequence shown here is derived from an EMBL/GenBank/DDBJ whole genome shotgun (WGS) entry which is preliminary data.</text>
</comment>
<dbReference type="InterPro" id="IPR000719">
    <property type="entry name" value="Prot_kinase_dom"/>
</dbReference>
<proteinExistence type="predicted"/>
<dbReference type="CDD" id="cd00180">
    <property type="entry name" value="PKc"/>
    <property type="match status" value="1"/>
</dbReference>
<dbReference type="PANTHER" id="PTHR44167">
    <property type="entry name" value="OVARIAN-SPECIFIC SERINE/THREONINE-PROTEIN KINASE LOK-RELATED"/>
    <property type="match status" value="1"/>
</dbReference>
<name>A0A9N9DKR2_9GLOM</name>
<dbReference type="GO" id="GO:0005524">
    <property type="term" value="F:ATP binding"/>
    <property type="evidence" value="ECO:0007669"/>
    <property type="project" value="InterPro"/>
</dbReference>
<dbReference type="PROSITE" id="PS50011">
    <property type="entry name" value="PROTEIN_KINASE_DOM"/>
    <property type="match status" value="1"/>
</dbReference>
<protein>
    <submittedName>
        <fullName evidence="2">10283_t:CDS:1</fullName>
    </submittedName>
</protein>
<reference evidence="2" key="1">
    <citation type="submission" date="2021-06" db="EMBL/GenBank/DDBJ databases">
        <authorList>
            <person name="Kallberg Y."/>
            <person name="Tangrot J."/>
            <person name="Rosling A."/>
        </authorList>
    </citation>
    <scope>NUCLEOTIDE SEQUENCE</scope>
    <source>
        <strain evidence="2">BR232B</strain>
    </source>
</reference>
<dbReference type="SUPFAM" id="SSF56112">
    <property type="entry name" value="Protein kinase-like (PK-like)"/>
    <property type="match status" value="1"/>
</dbReference>
<keyword evidence="3" id="KW-1185">Reference proteome</keyword>
<dbReference type="Pfam" id="PF00069">
    <property type="entry name" value="Pkinase"/>
    <property type="match status" value="1"/>
</dbReference>
<dbReference type="Proteomes" id="UP000789739">
    <property type="component" value="Unassembled WGS sequence"/>
</dbReference>
<organism evidence="2 3">
    <name type="scientific">Paraglomus brasilianum</name>
    <dbReference type="NCBI Taxonomy" id="144538"/>
    <lineage>
        <taxon>Eukaryota</taxon>
        <taxon>Fungi</taxon>
        <taxon>Fungi incertae sedis</taxon>
        <taxon>Mucoromycota</taxon>
        <taxon>Glomeromycotina</taxon>
        <taxon>Glomeromycetes</taxon>
        <taxon>Paraglomerales</taxon>
        <taxon>Paraglomeraceae</taxon>
        <taxon>Paraglomus</taxon>
    </lineage>
</organism>
<dbReference type="GO" id="GO:0004674">
    <property type="term" value="F:protein serine/threonine kinase activity"/>
    <property type="evidence" value="ECO:0007669"/>
    <property type="project" value="TreeGrafter"/>
</dbReference>
<evidence type="ECO:0000259" key="1">
    <source>
        <dbReference type="PROSITE" id="PS50011"/>
    </source>
</evidence>
<dbReference type="Gene3D" id="1.10.510.10">
    <property type="entry name" value="Transferase(Phosphotransferase) domain 1"/>
    <property type="match status" value="1"/>
</dbReference>
<feature type="domain" description="Protein kinase" evidence="1">
    <location>
        <begin position="343"/>
        <end position="627"/>
    </location>
</feature>
<dbReference type="GO" id="GO:0005634">
    <property type="term" value="C:nucleus"/>
    <property type="evidence" value="ECO:0007669"/>
    <property type="project" value="TreeGrafter"/>
</dbReference>
<evidence type="ECO:0000313" key="2">
    <source>
        <dbReference type="EMBL" id="CAG8638593.1"/>
    </source>
</evidence>
<gene>
    <name evidence="2" type="ORF">PBRASI_LOCUS9646</name>
</gene>
<dbReference type="InterPro" id="IPR011009">
    <property type="entry name" value="Kinase-like_dom_sf"/>
</dbReference>
<dbReference type="GO" id="GO:0044773">
    <property type="term" value="P:mitotic DNA damage checkpoint signaling"/>
    <property type="evidence" value="ECO:0007669"/>
    <property type="project" value="TreeGrafter"/>
</dbReference>
<evidence type="ECO:0000313" key="3">
    <source>
        <dbReference type="Proteomes" id="UP000789739"/>
    </source>
</evidence>